<dbReference type="CDD" id="cd02696">
    <property type="entry name" value="MurNAc-LAA"/>
    <property type="match status" value="1"/>
</dbReference>
<dbReference type="EC" id="3.5.1.28" evidence="2"/>
<organism evidence="7 8">
    <name type="scientific">Luteolibacter arcticus</name>
    <dbReference type="NCBI Taxonomy" id="1581411"/>
    <lineage>
        <taxon>Bacteria</taxon>
        <taxon>Pseudomonadati</taxon>
        <taxon>Verrucomicrobiota</taxon>
        <taxon>Verrucomicrobiia</taxon>
        <taxon>Verrucomicrobiales</taxon>
        <taxon>Verrucomicrobiaceae</taxon>
        <taxon>Luteolibacter</taxon>
    </lineage>
</organism>
<protein>
    <recommendedName>
        <fullName evidence="2">N-acetylmuramoyl-L-alanine amidase</fullName>
        <ecNumber evidence="2">3.5.1.28</ecNumber>
    </recommendedName>
</protein>
<gene>
    <name evidence="7" type="ORF">OKA05_05920</name>
</gene>
<dbReference type="Gene3D" id="3.40.630.40">
    <property type="entry name" value="Zn-dependent exopeptidases"/>
    <property type="match status" value="1"/>
</dbReference>
<feature type="chain" id="PRO_5047530056" description="N-acetylmuramoyl-L-alanine amidase" evidence="5">
    <location>
        <begin position="21"/>
        <end position="243"/>
    </location>
</feature>
<keyword evidence="8" id="KW-1185">Reference proteome</keyword>
<dbReference type="SMART" id="SM00646">
    <property type="entry name" value="Ami_3"/>
    <property type="match status" value="1"/>
</dbReference>
<feature type="region of interest" description="Disordered" evidence="4">
    <location>
        <begin position="19"/>
        <end position="68"/>
    </location>
</feature>
<evidence type="ECO:0000256" key="4">
    <source>
        <dbReference type="SAM" id="MobiDB-lite"/>
    </source>
</evidence>
<evidence type="ECO:0000256" key="3">
    <source>
        <dbReference type="ARBA" id="ARBA00022801"/>
    </source>
</evidence>
<dbReference type="SUPFAM" id="SSF53187">
    <property type="entry name" value="Zn-dependent exopeptidases"/>
    <property type="match status" value="1"/>
</dbReference>
<evidence type="ECO:0000313" key="7">
    <source>
        <dbReference type="EMBL" id="MCW1922081.1"/>
    </source>
</evidence>
<comment type="caution">
    <text evidence="7">The sequence shown here is derived from an EMBL/GenBank/DDBJ whole genome shotgun (WGS) entry which is preliminary data.</text>
</comment>
<comment type="catalytic activity">
    <reaction evidence="1">
        <text>Hydrolyzes the link between N-acetylmuramoyl residues and L-amino acid residues in certain cell-wall glycopeptides.</text>
        <dbReference type="EC" id="3.5.1.28"/>
    </reaction>
</comment>
<evidence type="ECO:0000313" key="8">
    <source>
        <dbReference type="Proteomes" id="UP001320876"/>
    </source>
</evidence>
<dbReference type="PROSITE" id="PS51257">
    <property type="entry name" value="PROKAR_LIPOPROTEIN"/>
    <property type="match status" value="1"/>
</dbReference>
<dbReference type="InterPro" id="IPR050695">
    <property type="entry name" value="N-acetylmuramoyl_amidase_3"/>
</dbReference>
<evidence type="ECO:0000256" key="5">
    <source>
        <dbReference type="SAM" id="SignalP"/>
    </source>
</evidence>
<name>A0ABT3GEP6_9BACT</name>
<dbReference type="PANTHER" id="PTHR30404:SF0">
    <property type="entry name" value="N-ACETYLMURAMOYL-L-ALANINE AMIDASE AMIC"/>
    <property type="match status" value="1"/>
</dbReference>
<proteinExistence type="predicted"/>
<sequence>MKSRLAPLFACLLAASCAGPGSSTSNNGRPDEWGHRPGPQGFDTVIIDAGHGGKDPGAVSRATGQKEKDLALDTAKRLQRQLGGRVKTRLMRSDDRFIELDDRASRASGKGGTILVSLHYNSSSSGIRGPETYYWRVDSHGLATRFQRAMAAVSPAESGNRGLVRRRLRLTRNPDIPCVLLELGYLSNAAEAKLCADPAYRDKMAAAIARAILDQQAKGDAGTGPLPRPINAPPSRPTDPAGS</sequence>
<evidence type="ECO:0000256" key="2">
    <source>
        <dbReference type="ARBA" id="ARBA00011901"/>
    </source>
</evidence>
<dbReference type="Proteomes" id="UP001320876">
    <property type="component" value="Unassembled WGS sequence"/>
</dbReference>
<feature type="region of interest" description="Disordered" evidence="4">
    <location>
        <begin position="218"/>
        <end position="243"/>
    </location>
</feature>
<dbReference type="InterPro" id="IPR002508">
    <property type="entry name" value="MurNAc-LAA_cat"/>
</dbReference>
<dbReference type="Pfam" id="PF01520">
    <property type="entry name" value="Amidase_3"/>
    <property type="match status" value="1"/>
</dbReference>
<evidence type="ECO:0000259" key="6">
    <source>
        <dbReference type="SMART" id="SM00646"/>
    </source>
</evidence>
<feature type="signal peptide" evidence="5">
    <location>
        <begin position="1"/>
        <end position="20"/>
    </location>
</feature>
<feature type="compositionally biased region" description="Pro residues" evidence="4">
    <location>
        <begin position="226"/>
        <end position="237"/>
    </location>
</feature>
<accession>A0ABT3GEP6</accession>
<dbReference type="RefSeq" id="WP_264486191.1">
    <property type="nucleotide sequence ID" value="NZ_JAPDDT010000002.1"/>
</dbReference>
<dbReference type="EMBL" id="JAPDDT010000002">
    <property type="protein sequence ID" value="MCW1922081.1"/>
    <property type="molecule type" value="Genomic_DNA"/>
</dbReference>
<evidence type="ECO:0000256" key="1">
    <source>
        <dbReference type="ARBA" id="ARBA00001561"/>
    </source>
</evidence>
<dbReference type="PANTHER" id="PTHR30404">
    <property type="entry name" value="N-ACETYLMURAMOYL-L-ALANINE AMIDASE"/>
    <property type="match status" value="1"/>
</dbReference>
<keyword evidence="3" id="KW-0378">Hydrolase</keyword>
<feature type="domain" description="MurNAc-LAA" evidence="6">
    <location>
        <begin position="104"/>
        <end position="213"/>
    </location>
</feature>
<keyword evidence="5" id="KW-0732">Signal</keyword>
<reference evidence="7 8" key="1">
    <citation type="submission" date="2022-10" db="EMBL/GenBank/DDBJ databases">
        <title>Luteolibacter arcticus strain CCTCC AB 2014275, whole genome shotgun sequencing project.</title>
        <authorList>
            <person name="Zhao G."/>
            <person name="Shen L."/>
        </authorList>
    </citation>
    <scope>NUCLEOTIDE SEQUENCE [LARGE SCALE GENOMIC DNA]</scope>
    <source>
        <strain evidence="7 8">CCTCC AB 2014275</strain>
    </source>
</reference>